<keyword evidence="6" id="KW-0677">Repeat</keyword>
<dbReference type="Pfam" id="PF00069">
    <property type="entry name" value="Pkinase"/>
    <property type="match status" value="1"/>
</dbReference>
<dbReference type="GO" id="GO:0071561">
    <property type="term" value="C:nucleus-vacuole junction"/>
    <property type="evidence" value="ECO:0007669"/>
    <property type="project" value="TreeGrafter"/>
</dbReference>
<evidence type="ECO:0000256" key="3">
    <source>
        <dbReference type="ARBA" id="ARBA00022527"/>
    </source>
</evidence>
<evidence type="ECO:0000259" key="13">
    <source>
        <dbReference type="PROSITE" id="PS50011"/>
    </source>
</evidence>
<dbReference type="SMART" id="SM00220">
    <property type="entry name" value="S_TKc"/>
    <property type="match status" value="1"/>
</dbReference>
<dbReference type="CDD" id="cd13980">
    <property type="entry name" value="STKc_Vps15"/>
    <property type="match status" value="1"/>
</dbReference>
<dbReference type="PROSITE" id="PS50082">
    <property type="entry name" value="WD_REPEATS_2"/>
    <property type="match status" value="1"/>
</dbReference>
<keyword evidence="5" id="KW-0808">Transferase</keyword>
<dbReference type="SUPFAM" id="SSF56112">
    <property type="entry name" value="Protein kinase-like (PK-like)"/>
    <property type="match status" value="1"/>
</dbReference>
<evidence type="ECO:0000256" key="12">
    <source>
        <dbReference type="SAM" id="MobiDB-lite"/>
    </source>
</evidence>
<dbReference type="GO" id="GO:0016236">
    <property type="term" value="P:macroautophagy"/>
    <property type="evidence" value="ECO:0007669"/>
    <property type="project" value="InterPro"/>
</dbReference>
<dbReference type="PROSITE" id="PS50077">
    <property type="entry name" value="HEAT_REPEAT"/>
    <property type="match status" value="1"/>
</dbReference>
<dbReference type="Pfam" id="PF22956">
    <property type="entry name" value="VPS15-like_hel"/>
    <property type="match status" value="1"/>
</dbReference>
<feature type="region of interest" description="Disordered" evidence="12">
    <location>
        <begin position="817"/>
        <end position="852"/>
    </location>
</feature>
<reference evidence="14" key="1">
    <citation type="journal article" date="2023" name="Insect Mol. Biol.">
        <title>Genome sequencing provides insights into the evolution of gene families encoding plant cell wall-degrading enzymes in longhorned beetles.</title>
        <authorList>
            <person name="Shin N.R."/>
            <person name="Okamura Y."/>
            <person name="Kirsch R."/>
            <person name="Pauchet Y."/>
        </authorList>
    </citation>
    <scope>NUCLEOTIDE SEQUENCE</scope>
    <source>
        <strain evidence="14">AMC_N1</strain>
    </source>
</reference>
<evidence type="ECO:0000256" key="1">
    <source>
        <dbReference type="ARBA" id="ARBA00004419"/>
    </source>
</evidence>
<evidence type="ECO:0000256" key="8">
    <source>
        <dbReference type="ARBA" id="ARBA00022777"/>
    </source>
</evidence>
<dbReference type="InterPro" id="IPR011009">
    <property type="entry name" value="Kinase-like_dom_sf"/>
</dbReference>
<keyword evidence="3" id="KW-0723">Serine/threonine-protein kinase</keyword>
<dbReference type="InterPro" id="IPR000719">
    <property type="entry name" value="Prot_kinase_dom"/>
</dbReference>
<evidence type="ECO:0000256" key="2">
    <source>
        <dbReference type="ARBA" id="ARBA00012513"/>
    </source>
</evidence>
<dbReference type="GO" id="GO:0005776">
    <property type="term" value="C:autophagosome"/>
    <property type="evidence" value="ECO:0007669"/>
    <property type="project" value="UniProtKB-SubCell"/>
</dbReference>
<dbReference type="Gene3D" id="1.10.510.10">
    <property type="entry name" value="Transferase(Phosphotransferase) domain 1"/>
    <property type="match status" value="1"/>
</dbReference>
<dbReference type="InterPro" id="IPR055231">
    <property type="entry name" value="2AA_helical"/>
</dbReference>
<dbReference type="SUPFAM" id="SSF48371">
    <property type="entry name" value="ARM repeat"/>
    <property type="match status" value="1"/>
</dbReference>
<evidence type="ECO:0000256" key="7">
    <source>
        <dbReference type="ARBA" id="ARBA00022741"/>
    </source>
</evidence>
<dbReference type="InterPro" id="IPR016024">
    <property type="entry name" value="ARM-type_fold"/>
</dbReference>
<dbReference type="InterPro" id="IPR008271">
    <property type="entry name" value="Ser/Thr_kinase_AS"/>
</dbReference>
<evidence type="ECO:0000256" key="4">
    <source>
        <dbReference type="ARBA" id="ARBA00022574"/>
    </source>
</evidence>
<dbReference type="PANTHER" id="PTHR17583">
    <property type="entry name" value="PHOSPHOINOSITIDE 3-KINASE REGULATORY SUBUNIT 4"/>
    <property type="match status" value="1"/>
</dbReference>
<feature type="domain" description="Protein kinase" evidence="13">
    <location>
        <begin position="26"/>
        <end position="308"/>
    </location>
</feature>
<dbReference type="EMBL" id="JAPWTK010000143">
    <property type="protein sequence ID" value="KAJ8948165.1"/>
    <property type="molecule type" value="Genomic_DNA"/>
</dbReference>
<dbReference type="InterPro" id="IPR001680">
    <property type="entry name" value="WD40_rpt"/>
</dbReference>
<feature type="compositionally biased region" description="Basic and acidic residues" evidence="12">
    <location>
        <begin position="770"/>
        <end position="784"/>
    </location>
</feature>
<keyword evidence="7" id="KW-0547">Nucleotide-binding</keyword>
<dbReference type="GO" id="GO:0006623">
    <property type="term" value="P:protein targeting to vacuole"/>
    <property type="evidence" value="ECO:0007669"/>
    <property type="project" value="TreeGrafter"/>
</dbReference>
<dbReference type="PROSITE" id="PS00108">
    <property type="entry name" value="PROTEIN_KINASE_ST"/>
    <property type="match status" value="1"/>
</dbReference>
<keyword evidence="9" id="KW-0067">ATP-binding</keyword>
<sequence>MGNQLVGIAPSQIFPVERYLTDHPELKFDTSLGSTRFLKVARAESQEGLVVVKVFAIHDPSLPLTTYRDHLEDVRKKLSSAVNCIPYQKIILNEKAGLIMREYVKYSLYDRISTRPFLTNIEKRWITFQILYALHQCHKVGVCHGDIKLENITVTSWNWVLLVDFASFKPTFLPIDNPADYSYFFDTSRRRTCYIAPERFSSTSTISTESSALIAETSCDSGGSNPCDGYFFCWLWNELHVPFEYSQLLAYRNGKYSPQKHLDKLEDSNLRELISNRSIQKVVGGGLPSPAPRHLIPQYFFSFLQSYMLIFSASPILSPDEKIMRLKKDIANIFKFLGPMTKSSSEKEEEKQDMEKDKGECEGLVIITSLVTACIRGLHDCSSKLFSLEILLELATHASDETILDRILPYIISAINTITKCLDLVAKIPRSDANIFPEYILPELAPLATDPNTCVRTAYAKNVATLAEIALRYLEQIQNDWYDNNNSSKQKDIHSFNYELELQALHEMISQTVSALLTDTQSIVKQTLMDSGITKLCVFFGKTKANDVLLSHMITFLNDKEDRELRGSFFDCIVGVAAYIGWHCSGNTHPGLTDCSEFVTMKSINAMAALTELGLLSKPALCELVMECSYFLVHPSLWVRQAVAGVHLDGGQNADRMMPHLGTYMKYSLIQIDKPELLLDSLVSPIPRNIYDSVVAFSDIDILLDVLRERKSVRDCLNMGKVPTTEFYRESNANLKNLFRRLEANGMNESMEEYFLKMGHHLKKIHKHKTSADARHNKQSEGKIDLNSTVGRHIFNLAEVAEAGIPVQQFGCADEAVGEHELGGPPSRSTSSRPSSPPPDGHNQFISTDPSSNLSLHERSYIQYRRSNCYVELSNLRNRQQEHYFEALRNREWAEQAAWRPKLPPPGWHLKGVLVAHLHEHRSAINKLCTFTDTPMFASCSADGSVVGLFQNGRGRISPTDRNSTIRWGRGACVTGMAVCEGGQSLGATCQDGTVNILRVDSASNKMSLVQSRDLDPDEDGYAVEVHCLDSGSQSVLVYATLYGSVVGWDLRAPGEAWRLENDLKHGLITTFCVDNTHQSWLTLGTSSGFHTVWDLRFQLPITTVEHMAARTIPGGVRIKKVICHPTEHSWIMSSIQGNNEISMWNLETSFRQKVLWSSTAPPLSKTQSSGNSVCAMLAGCIDRSPFLVAGGTDQRLRFWDLESPSESYLAVPAASDPSGTSLNYRSRLIDGTQVTYEEATNVRKVDRGEEVPRAGPEPPAGGPQGLHLRHCAVQGLPVLYGVVFEGRRH</sequence>
<dbReference type="InterPro" id="IPR021133">
    <property type="entry name" value="HEAT_type_2"/>
</dbReference>
<dbReference type="InterPro" id="IPR036322">
    <property type="entry name" value="WD40_repeat_dom_sf"/>
</dbReference>
<dbReference type="SMART" id="SM00320">
    <property type="entry name" value="WD40"/>
    <property type="match status" value="3"/>
</dbReference>
<dbReference type="GO" id="GO:0004674">
    <property type="term" value="F:protein serine/threonine kinase activity"/>
    <property type="evidence" value="ECO:0007669"/>
    <property type="project" value="UniProtKB-KW"/>
</dbReference>
<dbReference type="InterPro" id="IPR011989">
    <property type="entry name" value="ARM-like"/>
</dbReference>
<proteinExistence type="predicted"/>
<comment type="subcellular location">
    <subcellularLocation>
        <location evidence="1">Cytoplasmic vesicle</location>
        <location evidence="1">Autophagosome</location>
    </subcellularLocation>
</comment>
<dbReference type="GO" id="GO:0045324">
    <property type="term" value="P:late endosome to vacuole transport"/>
    <property type="evidence" value="ECO:0007669"/>
    <property type="project" value="InterPro"/>
</dbReference>
<dbReference type="Gene3D" id="1.25.10.10">
    <property type="entry name" value="Leucine-rich Repeat Variant"/>
    <property type="match status" value="1"/>
</dbReference>
<dbReference type="Proteomes" id="UP001162162">
    <property type="component" value="Unassembled WGS sequence"/>
</dbReference>
<keyword evidence="8" id="KW-0418">Kinase</keyword>
<organism evidence="14 15">
    <name type="scientific">Aromia moschata</name>
    <dbReference type="NCBI Taxonomy" id="1265417"/>
    <lineage>
        <taxon>Eukaryota</taxon>
        <taxon>Metazoa</taxon>
        <taxon>Ecdysozoa</taxon>
        <taxon>Arthropoda</taxon>
        <taxon>Hexapoda</taxon>
        <taxon>Insecta</taxon>
        <taxon>Pterygota</taxon>
        <taxon>Neoptera</taxon>
        <taxon>Endopterygota</taxon>
        <taxon>Coleoptera</taxon>
        <taxon>Polyphaga</taxon>
        <taxon>Cucujiformia</taxon>
        <taxon>Chrysomeloidea</taxon>
        <taxon>Cerambycidae</taxon>
        <taxon>Cerambycinae</taxon>
        <taxon>Callichromatini</taxon>
        <taxon>Aromia</taxon>
    </lineage>
</organism>
<dbReference type="GO" id="GO:0034271">
    <property type="term" value="C:phosphatidylinositol 3-kinase complex, class III, type I"/>
    <property type="evidence" value="ECO:0007669"/>
    <property type="project" value="TreeGrafter"/>
</dbReference>
<dbReference type="GO" id="GO:0005524">
    <property type="term" value="F:ATP binding"/>
    <property type="evidence" value="ECO:0007669"/>
    <property type="project" value="UniProtKB-KW"/>
</dbReference>
<feature type="region of interest" description="Disordered" evidence="12">
    <location>
        <begin position="1247"/>
        <end position="1267"/>
    </location>
</feature>
<comment type="caution">
    <text evidence="14">The sequence shown here is derived from an EMBL/GenBank/DDBJ whole genome shotgun (WGS) entry which is preliminary data.</text>
</comment>
<dbReference type="InterPro" id="IPR015943">
    <property type="entry name" value="WD40/YVTN_repeat-like_dom_sf"/>
</dbReference>
<dbReference type="EC" id="2.7.11.1" evidence="2"/>
<dbReference type="SUPFAM" id="SSF50978">
    <property type="entry name" value="WD40 repeat-like"/>
    <property type="match status" value="1"/>
</dbReference>
<protein>
    <recommendedName>
        <fullName evidence="2">non-specific serine/threonine protein kinase</fullName>
        <ecNumber evidence="2">2.7.11.1</ecNumber>
    </recommendedName>
</protein>
<evidence type="ECO:0000256" key="10">
    <source>
        <dbReference type="PROSITE-ProRule" id="PRU00103"/>
    </source>
</evidence>
<feature type="repeat" description="WD" evidence="11">
    <location>
        <begin position="1187"/>
        <end position="1210"/>
    </location>
</feature>
<keyword evidence="15" id="KW-1185">Reference proteome</keyword>
<gene>
    <name evidence="14" type="ORF">NQ318_009257</name>
</gene>
<feature type="compositionally biased region" description="Low complexity" evidence="12">
    <location>
        <begin position="825"/>
        <end position="834"/>
    </location>
</feature>
<evidence type="ECO:0000256" key="11">
    <source>
        <dbReference type="PROSITE-ProRule" id="PRU00221"/>
    </source>
</evidence>
<dbReference type="PROSITE" id="PS50011">
    <property type="entry name" value="PROTEIN_KINASE_DOM"/>
    <property type="match status" value="1"/>
</dbReference>
<evidence type="ECO:0000256" key="5">
    <source>
        <dbReference type="ARBA" id="ARBA00022679"/>
    </source>
</evidence>
<evidence type="ECO:0000313" key="14">
    <source>
        <dbReference type="EMBL" id="KAJ8948165.1"/>
    </source>
</evidence>
<dbReference type="GO" id="GO:0005770">
    <property type="term" value="C:late endosome"/>
    <property type="evidence" value="ECO:0007669"/>
    <property type="project" value="TreeGrafter"/>
</dbReference>
<dbReference type="Gene3D" id="2.130.10.10">
    <property type="entry name" value="YVTN repeat-like/Quinoprotein amine dehydrogenase"/>
    <property type="match status" value="1"/>
</dbReference>
<feature type="region of interest" description="Disordered" evidence="12">
    <location>
        <begin position="766"/>
        <end position="785"/>
    </location>
</feature>
<name>A0AAV8YCC2_9CUCU</name>
<evidence type="ECO:0000313" key="15">
    <source>
        <dbReference type="Proteomes" id="UP001162162"/>
    </source>
</evidence>
<keyword evidence="4 11" id="KW-0853">WD repeat</keyword>
<accession>A0AAV8YCC2</accession>
<dbReference type="InterPro" id="IPR045162">
    <property type="entry name" value="Vps15-like"/>
</dbReference>
<dbReference type="GO" id="GO:0034272">
    <property type="term" value="C:phosphatidylinositol 3-kinase complex, class III, type II"/>
    <property type="evidence" value="ECO:0007669"/>
    <property type="project" value="TreeGrafter"/>
</dbReference>
<dbReference type="PANTHER" id="PTHR17583:SF0">
    <property type="entry name" value="PHOSPHOINOSITIDE 3-KINASE REGULATORY SUBUNIT 4"/>
    <property type="match status" value="1"/>
</dbReference>
<feature type="repeat" description="HEAT" evidence="10">
    <location>
        <begin position="440"/>
        <end position="470"/>
    </location>
</feature>
<evidence type="ECO:0000256" key="9">
    <source>
        <dbReference type="ARBA" id="ARBA00022840"/>
    </source>
</evidence>
<evidence type="ECO:0000256" key="6">
    <source>
        <dbReference type="ARBA" id="ARBA00022737"/>
    </source>
</evidence>